<feature type="signal peptide" evidence="1">
    <location>
        <begin position="1"/>
        <end position="26"/>
    </location>
</feature>
<evidence type="ECO:0000256" key="1">
    <source>
        <dbReference type="SAM" id="SignalP"/>
    </source>
</evidence>
<organism evidence="2">
    <name type="scientific">Rhodococcus hoagii (strain 103S)</name>
    <name type="common">Rhodococcus equi</name>
    <dbReference type="NCBI Taxonomy" id="685727"/>
    <lineage>
        <taxon>Bacteria</taxon>
        <taxon>Bacillati</taxon>
        <taxon>Actinomycetota</taxon>
        <taxon>Actinomycetes</taxon>
        <taxon>Mycobacteriales</taxon>
        <taxon>Nocardiaceae</taxon>
        <taxon>Prescottella</taxon>
    </lineage>
</organism>
<dbReference type="AlphaFoldDB" id="A0A3S5Y156"/>
<dbReference type="GeneID" id="57575623"/>
<dbReference type="EMBL" id="FN563149">
    <property type="protein sequence ID" value="CBH46266.1"/>
    <property type="molecule type" value="Genomic_DNA"/>
</dbReference>
<proteinExistence type="predicted"/>
<dbReference type="Proteomes" id="UP001154400">
    <property type="component" value="Chromosome"/>
</dbReference>
<feature type="chain" id="PRO_5018784173" evidence="1">
    <location>
        <begin position="27"/>
        <end position="176"/>
    </location>
</feature>
<keyword evidence="1" id="KW-0732">Signal</keyword>
<gene>
    <name evidence="2" type="ordered locus">REQ_01150</name>
</gene>
<name>A0A3S5Y156_RHOH1</name>
<sequence>MRKVTLLAAGLVAAAGLVVPATAANAANDASTTVNFSILGTEGGGLSVTVAGGLGTVTPTAGKASGLLTLVSVSDSRNQAPRGWVASASSTDFVGTNETIPKSAVTYSASSPAGKVGGGTLASTGEQTLDSPKTVVSRTGLTWPLEVATWSPTLTVNYPDGASIGSYTGTITISVA</sequence>
<accession>A0A3S5Y156</accession>
<dbReference type="KEGG" id="req:REQ_01150"/>
<evidence type="ECO:0000313" key="3">
    <source>
        <dbReference type="Proteomes" id="UP000006892"/>
    </source>
</evidence>
<reference evidence="2" key="1">
    <citation type="journal article" date="2010" name="PLoS Genet.">
        <title>The genome of a pathogenic rhodococcus: cooptive virulence underpinned by key gene acquisitions.</title>
        <authorList>
            <person name="Letek M."/>
            <person name="Gonzalez P."/>
            <person name="Macarthur I."/>
            <person name="Rodriguez H."/>
            <person name="Freeman T.C."/>
            <person name="Valero-Rello A."/>
            <person name="Blanco M."/>
            <person name="Buckley T."/>
            <person name="Cherevach I."/>
            <person name="Fahey R."/>
            <person name="Hapeshi A."/>
            <person name="Holdstock J."/>
            <person name="Leadon D."/>
            <person name="Navas J."/>
            <person name="Ocampo A."/>
            <person name="Quail M.A."/>
            <person name="Sanders M."/>
            <person name="Scortti M.M."/>
            <person name="Prescott J.F."/>
            <person name="Fogarty U."/>
            <person name="Meijer W.G."/>
            <person name="Parkhill J."/>
            <person name="Bentley S.D."/>
            <person name="Vazquez-Boland J.A."/>
        </authorList>
    </citation>
    <scope>NUCLEOTIDE SEQUENCE [LARGE SCALE GENOMIC DNA]</scope>
    <source>
        <strain evidence="2 3">103S</strain>
    </source>
</reference>
<dbReference type="RefSeq" id="WP_005516445.1">
    <property type="nucleotide sequence ID" value="NC_014659.1"/>
</dbReference>
<evidence type="ECO:0000313" key="2">
    <source>
        <dbReference type="EMBL" id="CBH46266.1"/>
    </source>
</evidence>
<protein>
    <submittedName>
        <fullName evidence="2">Secreted protein</fullName>
    </submittedName>
</protein>